<accession>A3BEJ7</accession>
<name>A3BEJ7_ORYSJ</name>
<keyword evidence="2" id="KW-0732">Signal</keyword>
<feature type="chain" id="PRO_5002650056" evidence="2">
    <location>
        <begin position="34"/>
        <end position="142"/>
    </location>
</feature>
<dbReference type="EMBL" id="CM000143">
    <property type="protein sequence ID" value="EAZ37986.1"/>
    <property type="molecule type" value="Genomic_DNA"/>
</dbReference>
<reference evidence="3" key="1">
    <citation type="journal article" date="2005" name="PLoS Biol.">
        <title>The genomes of Oryza sativa: a history of duplications.</title>
        <authorList>
            <person name="Yu J."/>
            <person name="Wang J."/>
            <person name="Lin W."/>
            <person name="Li S."/>
            <person name="Li H."/>
            <person name="Zhou J."/>
            <person name="Ni P."/>
            <person name="Dong W."/>
            <person name="Hu S."/>
            <person name="Zeng C."/>
            <person name="Zhang J."/>
            <person name="Zhang Y."/>
            <person name="Li R."/>
            <person name="Xu Z."/>
            <person name="Li S."/>
            <person name="Li X."/>
            <person name="Zheng H."/>
            <person name="Cong L."/>
            <person name="Lin L."/>
            <person name="Yin J."/>
            <person name="Geng J."/>
            <person name="Li G."/>
            <person name="Shi J."/>
            <person name="Liu J."/>
            <person name="Lv H."/>
            <person name="Li J."/>
            <person name="Wang J."/>
            <person name="Deng Y."/>
            <person name="Ran L."/>
            <person name="Shi X."/>
            <person name="Wang X."/>
            <person name="Wu Q."/>
            <person name="Li C."/>
            <person name="Ren X."/>
            <person name="Wang J."/>
            <person name="Wang X."/>
            <person name="Li D."/>
            <person name="Liu D."/>
            <person name="Zhang X."/>
            <person name="Ji Z."/>
            <person name="Zhao W."/>
            <person name="Sun Y."/>
            <person name="Zhang Z."/>
            <person name="Bao J."/>
            <person name="Han Y."/>
            <person name="Dong L."/>
            <person name="Ji J."/>
            <person name="Chen P."/>
            <person name="Wu S."/>
            <person name="Liu J."/>
            <person name="Xiao Y."/>
            <person name="Bu D."/>
            <person name="Tan J."/>
            <person name="Yang L."/>
            <person name="Ye C."/>
            <person name="Zhang J."/>
            <person name="Xu J."/>
            <person name="Zhou Y."/>
            <person name="Yu Y."/>
            <person name="Zhang B."/>
            <person name="Zhuang S."/>
            <person name="Wei H."/>
            <person name="Liu B."/>
            <person name="Lei M."/>
            <person name="Yu H."/>
            <person name="Li Y."/>
            <person name="Xu H."/>
            <person name="Wei S."/>
            <person name="He X."/>
            <person name="Fang L."/>
            <person name="Zhang Z."/>
            <person name="Zhang Y."/>
            <person name="Huang X."/>
            <person name="Su Z."/>
            <person name="Tong W."/>
            <person name="Li J."/>
            <person name="Tong Z."/>
            <person name="Li S."/>
            <person name="Ye J."/>
            <person name="Wang L."/>
            <person name="Fang L."/>
            <person name="Lei T."/>
            <person name="Chen C."/>
            <person name="Chen H."/>
            <person name="Xu Z."/>
            <person name="Li H."/>
            <person name="Huang H."/>
            <person name="Zhang F."/>
            <person name="Xu H."/>
            <person name="Li N."/>
            <person name="Zhao C."/>
            <person name="Li S."/>
            <person name="Dong L."/>
            <person name="Huang Y."/>
            <person name="Li L."/>
            <person name="Xi Y."/>
            <person name="Qi Q."/>
            <person name="Li W."/>
            <person name="Zhang B."/>
            <person name="Hu W."/>
            <person name="Zhang Y."/>
            <person name="Tian X."/>
            <person name="Jiao Y."/>
            <person name="Liang X."/>
            <person name="Jin J."/>
            <person name="Gao L."/>
            <person name="Zheng W."/>
            <person name="Hao B."/>
            <person name="Liu S."/>
            <person name="Wang W."/>
            <person name="Yuan L."/>
            <person name="Cao M."/>
            <person name="McDermott J."/>
            <person name="Samudrala R."/>
            <person name="Wang J."/>
            <person name="Wong G.K."/>
            <person name="Yang H."/>
        </authorList>
    </citation>
    <scope>NUCLEOTIDE SEQUENCE [LARGE SCALE GENOMIC DNA]</scope>
</reference>
<evidence type="ECO:0000313" key="3">
    <source>
        <dbReference type="EMBL" id="EAZ37986.1"/>
    </source>
</evidence>
<evidence type="ECO:0000256" key="1">
    <source>
        <dbReference type="SAM" id="MobiDB-lite"/>
    </source>
</evidence>
<evidence type="ECO:0000256" key="2">
    <source>
        <dbReference type="SAM" id="SignalP"/>
    </source>
</evidence>
<feature type="region of interest" description="Disordered" evidence="1">
    <location>
        <begin position="86"/>
        <end position="120"/>
    </location>
</feature>
<protein>
    <submittedName>
        <fullName evidence="3">Uncharacterized protein</fullName>
    </submittedName>
</protein>
<organism evidence="3">
    <name type="scientific">Oryza sativa subsp. japonica</name>
    <name type="common">Rice</name>
    <dbReference type="NCBI Taxonomy" id="39947"/>
    <lineage>
        <taxon>Eukaryota</taxon>
        <taxon>Viridiplantae</taxon>
        <taxon>Streptophyta</taxon>
        <taxon>Embryophyta</taxon>
        <taxon>Tracheophyta</taxon>
        <taxon>Spermatophyta</taxon>
        <taxon>Magnoliopsida</taxon>
        <taxon>Liliopsida</taxon>
        <taxon>Poales</taxon>
        <taxon>Poaceae</taxon>
        <taxon>BOP clade</taxon>
        <taxon>Oryzoideae</taxon>
        <taxon>Oryzeae</taxon>
        <taxon>Oryzinae</taxon>
        <taxon>Oryza</taxon>
        <taxon>Oryza sativa</taxon>
    </lineage>
</organism>
<dbReference type="Proteomes" id="UP000007752">
    <property type="component" value="Chromosome 6"/>
</dbReference>
<feature type="signal peptide" evidence="2">
    <location>
        <begin position="1"/>
        <end position="33"/>
    </location>
</feature>
<proteinExistence type="predicted"/>
<feature type="compositionally biased region" description="Acidic residues" evidence="1">
    <location>
        <begin position="88"/>
        <end position="99"/>
    </location>
</feature>
<sequence>MAGAAGNATAAVIIVLAVAAALVASSLAPAADAFRTYFPEDEQLLRNKGSGATVVVMTAPVLSGSPVVTPAGAPSGAELIAFAGPNDVDAEDGAGDGDDVSPGPAPVVGRRDQLGLGARGGGRRATTLNISYLFTREMTHLK</sequence>
<reference evidence="3" key="2">
    <citation type="submission" date="2008-12" db="EMBL/GenBank/DDBJ databases">
        <title>Improved gene annotation of the rice (Oryza sativa) genomes.</title>
        <authorList>
            <person name="Wang J."/>
            <person name="Li R."/>
            <person name="Fan W."/>
            <person name="Huang Q."/>
            <person name="Zhang J."/>
            <person name="Zhou Y."/>
            <person name="Hu Y."/>
            <person name="Zi S."/>
            <person name="Li J."/>
            <person name="Ni P."/>
            <person name="Zheng H."/>
            <person name="Zhang Y."/>
            <person name="Zhao M."/>
            <person name="Hao Q."/>
            <person name="McDermott J."/>
            <person name="Samudrala R."/>
            <person name="Kristiansen K."/>
            <person name="Wong G.K.-S."/>
        </authorList>
    </citation>
    <scope>NUCLEOTIDE SEQUENCE</scope>
</reference>
<gene>
    <name evidence="3" type="ORF">OsJ_22332</name>
</gene>
<dbReference type="AlphaFoldDB" id="A3BEJ7"/>